<dbReference type="PANTHER" id="PTHR15004:SF0">
    <property type="entry name" value="GLUTAMYL-TRNA(GLN) AMIDOTRANSFERASE SUBUNIT C, MITOCHONDRIAL"/>
    <property type="match status" value="1"/>
</dbReference>
<dbReference type="Proteomes" id="UP000315647">
    <property type="component" value="Chromosome"/>
</dbReference>
<dbReference type="InterPro" id="IPR036113">
    <property type="entry name" value="Asp/Glu-ADT_sf_sub_c"/>
</dbReference>
<comment type="function">
    <text evidence="1">Allows the formation of correctly charged Asn-tRNA(Asn) or Gln-tRNA(Gln) through the transamidation of misacylated Asp-tRNA(Asn) or Glu-tRNA(Gln) in organisms which lack either or both of asparaginyl-tRNA or glutaminyl-tRNA synthetases. The reaction takes place in the presence of glutamine and ATP through an activated phospho-Asp-tRNA(Asn) or phospho-Glu-tRNA(Gln).</text>
</comment>
<dbReference type="InterPro" id="IPR003837">
    <property type="entry name" value="GatC"/>
</dbReference>
<dbReference type="AlphaFoldDB" id="A0A517Q2Q5"/>
<dbReference type="GO" id="GO:0070681">
    <property type="term" value="P:glutaminyl-tRNAGln biosynthesis via transamidation"/>
    <property type="evidence" value="ECO:0007669"/>
    <property type="project" value="TreeGrafter"/>
</dbReference>
<dbReference type="EMBL" id="CP037421">
    <property type="protein sequence ID" value="QDT25907.1"/>
    <property type="molecule type" value="Genomic_DNA"/>
</dbReference>
<comment type="subunit">
    <text evidence="1">Heterotrimer of A, B and C subunits.</text>
</comment>
<name>A0A517Q2Q5_9PLAN</name>
<protein>
    <recommendedName>
        <fullName evidence="1">Aspartyl/glutamyl-tRNA(Asn/Gln) amidotransferase subunit C</fullName>
        <shortName evidence="1">Asp/Glu-ADT subunit C</shortName>
        <ecNumber evidence="1">6.3.5.-</ecNumber>
    </recommendedName>
</protein>
<dbReference type="Gene3D" id="1.10.20.60">
    <property type="entry name" value="Glu-tRNAGln amidotransferase C subunit, N-terminal domain"/>
    <property type="match status" value="1"/>
</dbReference>
<gene>
    <name evidence="1 2" type="primary">gatC</name>
    <name evidence="2" type="ORF">Enr10x_12050</name>
</gene>
<keyword evidence="1" id="KW-0547">Nucleotide-binding</keyword>
<dbReference type="GO" id="GO:0050566">
    <property type="term" value="F:asparaginyl-tRNA synthase (glutamine-hydrolyzing) activity"/>
    <property type="evidence" value="ECO:0007669"/>
    <property type="project" value="RHEA"/>
</dbReference>
<keyword evidence="1" id="KW-0067">ATP-binding</keyword>
<reference evidence="2 3" key="1">
    <citation type="submission" date="2019-03" db="EMBL/GenBank/DDBJ databases">
        <title>Deep-cultivation of Planctomycetes and their phenomic and genomic characterization uncovers novel biology.</title>
        <authorList>
            <person name="Wiegand S."/>
            <person name="Jogler M."/>
            <person name="Boedeker C."/>
            <person name="Pinto D."/>
            <person name="Vollmers J."/>
            <person name="Rivas-Marin E."/>
            <person name="Kohn T."/>
            <person name="Peeters S.H."/>
            <person name="Heuer A."/>
            <person name="Rast P."/>
            <person name="Oberbeckmann S."/>
            <person name="Bunk B."/>
            <person name="Jeske O."/>
            <person name="Meyerdierks A."/>
            <person name="Storesund J.E."/>
            <person name="Kallscheuer N."/>
            <person name="Luecker S."/>
            <person name="Lage O.M."/>
            <person name="Pohl T."/>
            <person name="Merkel B.J."/>
            <person name="Hornburger P."/>
            <person name="Mueller R.-W."/>
            <person name="Bruemmer F."/>
            <person name="Labrenz M."/>
            <person name="Spormann A.M."/>
            <person name="Op den Camp H."/>
            <person name="Overmann J."/>
            <person name="Amann R."/>
            <person name="Jetten M.S.M."/>
            <person name="Mascher T."/>
            <person name="Medema M.H."/>
            <person name="Devos D.P."/>
            <person name="Kaster A.-K."/>
            <person name="Ovreas L."/>
            <person name="Rohde M."/>
            <person name="Galperin M.Y."/>
            <person name="Jogler C."/>
        </authorList>
    </citation>
    <scope>NUCLEOTIDE SEQUENCE [LARGE SCALE GENOMIC DNA]</scope>
    <source>
        <strain evidence="2 3">Enr10</strain>
    </source>
</reference>
<accession>A0A517Q2Q5</accession>
<dbReference type="HAMAP" id="MF_00122">
    <property type="entry name" value="GatC"/>
    <property type="match status" value="1"/>
</dbReference>
<dbReference type="PANTHER" id="PTHR15004">
    <property type="entry name" value="GLUTAMYL-TRNA(GLN) AMIDOTRANSFERASE SUBUNIT C, MITOCHONDRIAL"/>
    <property type="match status" value="1"/>
</dbReference>
<evidence type="ECO:0000313" key="2">
    <source>
        <dbReference type="EMBL" id="QDT25907.1"/>
    </source>
</evidence>
<dbReference type="SUPFAM" id="SSF141000">
    <property type="entry name" value="Glu-tRNAGln amidotransferase C subunit"/>
    <property type="match status" value="1"/>
</dbReference>
<proteinExistence type="inferred from homology"/>
<evidence type="ECO:0000313" key="3">
    <source>
        <dbReference type="Proteomes" id="UP000315647"/>
    </source>
</evidence>
<dbReference type="NCBIfam" id="TIGR00135">
    <property type="entry name" value="gatC"/>
    <property type="match status" value="1"/>
</dbReference>
<evidence type="ECO:0000256" key="1">
    <source>
        <dbReference type="HAMAP-Rule" id="MF_00122"/>
    </source>
</evidence>
<sequence length="96" mass="10722">MSTQLTRDEVQKVANLSRLKLSDQELEALGTQMGSVLKYIAMLDELDTSSVEPMAHAIEISNVFREDELRDSLPREQALSNAPQTDGKYFLVPAIL</sequence>
<keyword evidence="1" id="KW-0648">Protein biosynthesis</keyword>
<dbReference type="GO" id="GO:0016740">
    <property type="term" value="F:transferase activity"/>
    <property type="evidence" value="ECO:0007669"/>
    <property type="project" value="UniProtKB-KW"/>
</dbReference>
<dbReference type="EC" id="6.3.5.-" evidence="1"/>
<keyword evidence="2" id="KW-0808">Transferase</keyword>
<comment type="catalytic activity">
    <reaction evidence="1">
        <text>L-aspartyl-tRNA(Asn) + L-glutamine + ATP + H2O = L-asparaginyl-tRNA(Asn) + L-glutamate + ADP + phosphate + 2 H(+)</text>
        <dbReference type="Rhea" id="RHEA:14513"/>
        <dbReference type="Rhea" id="RHEA-COMP:9674"/>
        <dbReference type="Rhea" id="RHEA-COMP:9677"/>
        <dbReference type="ChEBI" id="CHEBI:15377"/>
        <dbReference type="ChEBI" id="CHEBI:15378"/>
        <dbReference type="ChEBI" id="CHEBI:29985"/>
        <dbReference type="ChEBI" id="CHEBI:30616"/>
        <dbReference type="ChEBI" id="CHEBI:43474"/>
        <dbReference type="ChEBI" id="CHEBI:58359"/>
        <dbReference type="ChEBI" id="CHEBI:78515"/>
        <dbReference type="ChEBI" id="CHEBI:78516"/>
        <dbReference type="ChEBI" id="CHEBI:456216"/>
    </reaction>
</comment>
<comment type="similarity">
    <text evidence="1">Belongs to the GatC family.</text>
</comment>
<dbReference type="RefSeq" id="WP_145104894.1">
    <property type="nucleotide sequence ID" value="NZ_CP036277.1"/>
</dbReference>
<dbReference type="GO" id="GO:0005524">
    <property type="term" value="F:ATP binding"/>
    <property type="evidence" value="ECO:0007669"/>
    <property type="project" value="UniProtKB-KW"/>
</dbReference>
<dbReference type="GO" id="GO:0006412">
    <property type="term" value="P:translation"/>
    <property type="evidence" value="ECO:0007669"/>
    <property type="project" value="UniProtKB-UniRule"/>
</dbReference>
<dbReference type="Pfam" id="PF02686">
    <property type="entry name" value="GatC"/>
    <property type="match status" value="1"/>
</dbReference>
<comment type="catalytic activity">
    <reaction evidence="1">
        <text>L-glutamyl-tRNA(Gln) + L-glutamine + ATP + H2O = L-glutaminyl-tRNA(Gln) + L-glutamate + ADP + phosphate + H(+)</text>
        <dbReference type="Rhea" id="RHEA:17521"/>
        <dbReference type="Rhea" id="RHEA-COMP:9681"/>
        <dbReference type="Rhea" id="RHEA-COMP:9684"/>
        <dbReference type="ChEBI" id="CHEBI:15377"/>
        <dbReference type="ChEBI" id="CHEBI:15378"/>
        <dbReference type="ChEBI" id="CHEBI:29985"/>
        <dbReference type="ChEBI" id="CHEBI:30616"/>
        <dbReference type="ChEBI" id="CHEBI:43474"/>
        <dbReference type="ChEBI" id="CHEBI:58359"/>
        <dbReference type="ChEBI" id="CHEBI:78520"/>
        <dbReference type="ChEBI" id="CHEBI:78521"/>
        <dbReference type="ChEBI" id="CHEBI:456216"/>
    </reaction>
</comment>
<dbReference type="GO" id="GO:0050567">
    <property type="term" value="F:glutaminyl-tRNA synthase (glutamine-hydrolyzing) activity"/>
    <property type="evidence" value="ECO:0007669"/>
    <property type="project" value="UniProtKB-UniRule"/>
</dbReference>
<accession>A0A518A292</accession>
<keyword evidence="3" id="KW-1185">Reference proteome</keyword>
<dbReference type="GO" id="GO:0006450">
    <property type="term" value="P:regulation of translational fidelity"/>
    <property type="evidence" value="ECO:0007669"/>
    <property type="project" value="InterPro"/>
</dbReference>
<organism evidence="2 3">
    <name type="scientific">Gimesia panareensis</name>
    <dbReference type="NCBI Taxonomy" id="2527978"/>
    <lineage>
        <taxon>Bacteria</taxon>
        <taxon>Pseudomonadati</taxon>
        <taxon>Planctomycetota</taxon>
        <taxon>Planctomycetia</taxon>
        <taxon>Planctomycetales</taxon>
        <taxon>Planctomycetaceae</taxon>
        <taxon>Gimesia</taxon>
    </lineage>
</organism>
<keyword evidence="1 2" id="KW-0436">Ligase</keyword>